<accession>A0ABT3GRX9</accession>
<comment type="caution">
    <text evidence="1">The sequence shown here is derived from an EMBL/GenBank/DDBJ whole genome shotgun (WGS) entry which is preliminary data.</text>
</comment>
<keyword evidence="2" id="KW-1185">Reference proteome</keyword>
<reference evidence="1 2" key="1">
    <citation type="submission" date="2022-10" db="EMBL/GenBank/DDBJ databases">
        <title>Luteolibacter arcticus strain CCTCC AB 2014275, whole genome shotgun sequencing project.</title>
        <authorList>
            <person name="Zhao G."/>
            <person name="Shen L."/>
        </authorList>
    </citation>
    <scope>NUCLEOTIDE SEQUENCE [LARGE SCALE GENOMIC DNA]</scope>
    <source>
        <strain evidence="1 2">CCTCC AB 2014275</strain>
    </source>
</reference>
<organism evidence="1 2">
    <name type="scientific">Luteolibacter arcticus</name>
    <dbReference type="NCBI Taxonomy" id="1581411"/>
    <lineage>
        <taxon>Bacteria</taxon>
        <taxon>Pseudomonadati</taxon>
        <taxon>Verrucomicrobiota</taxon>
        <taxon>Verrucomicrobiia</taxon>
        <taxon>Verrucomicrobiales</taxon>
        <taxon>Verrucomicrobiaceae</taxon>
        <taxon>Luteolibacter</taxon>
    </lineage>
</organism>
<evidence type="ECO:0000313" key="1">
    <source>
        <dbReference type="EMBL" id="MCW1926284.1"/>
    </source>
</evidence>
<dbReference type="InterPro" id="IPR053738">
    <property type="entry name" value="Lambda_capsid_assembly"/>
</dbReference>
<gene>
    <name evidence="1" type="ORF">OKA05_27265</name>
</gene>
<dbReference type="RefSeq" id="WP_264490392.1">
    <property type="nucleotide sequence ID" value="NZ_JAPDDT010000023.1"/>
</dbReference>
<dbReference type="EMBL" id="JAPDDT010000023">
    <property type="protein sequence ID" value="MCW1926284.1"/>
    <property type="molecule type" value="Genomic_DNA"/>
</dbReference>
<proteinExistence type="predicted"/>
<name>A0ABT3GRX9_9BACT</name>
<sequence>MATPANINTLNQFAKGLFQATASPLADFLAPVVITGAAQFNVIDYAKRSGFQVPSAKRAIGGDSTAVVTDGERVSITLQPYALHDIIDNHELALATTGEGSRLLREARVQNLVSQASNSRLYETLVTLRAGVSPTAEVWGGSDDPVADIDSYMKAVADATGLLPNRVVFALGAWSIFKNHAKVIDRYPGATTVAPMIAEVGSLFLNPNTECMVSTTVFDTKLNTTSSKSNALTATNPEVWIYYAAENANSFDASAFKTFRVQANPFGGVRIKEKDFGEKVITEWTEAAYVNNASAVARLTITTT</sequence>
<protein>
    <submittedName>
        <fullName evidence="1">Major capsid protein</fullName>
    </submittedName>
</protein>
<evidence type="ECO:0000313" key="2">
    <source>
        <dbReference type="Proteomes" id="UP001320876"/>
    </source>
</evidence>
<dbReference type="Gene3D" id="3.90.1690.10">
    <property type="entry name" value="phage-related protein like domain"/>
    <property type="match status" value="1"/>
</dbReference>
<dbReference type="Proteomes" id="UP001320876">
    <property type="component" value="Unassembled WGS sequence"/>
</dbReference>